<protein>
    <recommendedName>
        <fullName evidence="1">Glycosyl transferase CAP10 domain-containing protein</fullName>
    </recommendedName>
</protein>
<dbReference type="EMBL" id="MCGO01000001">
    <property type="protein sequence ID" value="ORY53626.1"/>
    <property type="molecule type" value="Genomic_DNA"/>
</dbReference>
<sequence length="109" mass="12761">MKPTVSFNEILKYKYLLVVDGNSELPVIFQVGMTLTDWICSLASPITAIPANKFSGLICWNLYRLFNWQLIPWVHYIPVSLDFSNLEERLQWLLENERKLNKLARMRGS</sequence>
<comment type="caution">
    <text evidence="2">The sequence shown here is derived from an EMBL/GenBank/DDBJ whole genome shotgun (WGS) entry which is preliminary data.</text>
</comment>
<evidence type="ECO:0000313" key="2">
    <source>
        <dbReference type="EMBL" id="ORY53626.1"/>
    </source>
</evidence>
<organism evidence="2 3">
    <name type="scientific">Rhizoclosmatium globosum</name>
    <dbReference type="NCBI Taxonomy" id="329046"/>
    <lineage>
        <taxon>Eukaryota</taxon>
        <taxon>Fungi</taxon>
        <taxon>Fungi incertae sedis</taxon>
        <taxon>Chytridiomycota</taxon>
        <taxon>Chytridiomycota incertae sedis</taxon>
        <taxon>Chytridiomycetes</taxon>
        <taxon>Chytridiales</taxon>
        <taxon>Chytriomycetaceae</taxon>
        <taxon>Rhizoclosmatium</taxon>
    </lineage>
</organism>
<feature type="domain" description="Glycosyl transferase CAP10" evidence="1">
    <location>
        <begin position="63"/>
        <end position="105"/>
    </location>
</feature>
<accession>A0A1Y2D3D7</accession>
<evidence type="ECO:0000313" key="3">
    <source>
        <dbReference type="Proteomes" id="UP000193642"/>
    </source>
</evidence>
<gene>
    <name evidence="2" type="ORF">BCR33DRAFT_4872</name>
</gene>
<evidence type="ECO:0000259" key="1">
    <source>
        <dbReference type="Pfam" id="PF05686"/>
    </source>
</evidence>
<proteinExistence type="predicted"/>
<keyword evidence="3" id="KW-1185">Reference proteome</keyword>
<name>A0A1Y2D3D7_9FUNG</name>
<dbReference type="Proteomes" id="UP000193642">
    <property type="component" value="Unassembled WGS sequence"/>
</dbReference>
<dbReference type="InterPro" id="IPR006598">
    <property type="entry name" value="CAP10"/>
</dbReference>
<dbReference type="Pfam" id="PF05686">
    <property type="entry name" value="Glyco_transf_90"/>
    <property type="match status" value="1"/>
</dbReference>
<dbReference type="AlphaFoldDB" id="A0A1Y2D3D7"/>
<dbReference type="OrthoDB" id="541052at2759"/>
<reference evidence="2 3" key="1">
    <citation type="submission" date="2016-07" db="EMBL/GenBank/DDBJ databases">
        <title>Pervasive Adenine N6-methylation of Active Genes in Fungi.</title>
        <authorList>
            <consortium name="DOE Joint Genome Institute"/>
            <person name="Mondo S.J."/>
            <person name="Dannebaum R.O."/>
            <person name="Kuo R.C."/>
            <person name="Labutti K."/>
            <person name="Haridas S."/>
            <person name="Kuo A."/>
            <person name="Salamov A."/>
            <person name="Ahrendt S.R."/>
            <person name="Lipzen A."/>
            <person name="Sullivan W."/>
            <person name="Andreopoulos W.B."/>
            <person name="Clum A."/>
            <person name="Lindquist E."/>
            <person name="Daum C."/>
            <person name="Ramamoorthy G.K."/>
            <person name="Gryganskyi A."/>
            <person name="Culley D."/>
            <person name="Magnuson J.K."/>
            <person name="James T.Y."/>
            <person name="O'Malley M.A."/>
            <person name="Stajich J.E."/>
            <person name="Spatafora J.W."/>
            <person name="Visel A."/>
            <person name="Grigoriev I.V."/>
        </authorList>
    </citation>
    <scope>NUCLEOTIDE SEQUENCE [LARGE SCALE GENOMIC DNA]</scope>
    <source>
        <strain evidence="2 3">JEL800</strain>
    </source>
</reference>